<comment type="catalytic activity">
    <reaction evidence="7">
        <text>L-methionyl-[protein] + [thioredoxin]-disulfide + H2O = L-methionyl-(R)-S-oxide-[protein] + [thioredoxin]-dithiol</text>
        <dbReference type="Rhea" id="RHEA:24164"/>
        <dbReference type="Rhea" id="RHEA-COMP:10698"/>
        <dbReference type="Rhea" id="RHEA-COMP:10700"/>
        <dbReference type="Rhea" id="RHEA-COMP:12313"/>
        <dbReference type="Rhea" id="RHEA-COMP:12314"/>
        <dbReference type="ChEBI" id="CHEBI:15377"/>
        <dbReference type="ChEBI" id="CHEBI:16044"/>
        <dbReference type="ChEBI" id="CHEBI:29950"/>
        <dbReference type="ChEBI" id="CHEBI:45764"/>
        <dbReference type="ChEBI" id="CHEBI:50058"/>
        <dbReference type="EC" id="1.8.4.12"/>
    </reaction>
</comment>
<dbReference type="InterPro" id="IPR002579">
    <property type="entry name" value="Met_Sox_Rdtase_MsrB_dom"/>
</dbReference>
<accession>A0A1G2TWS7</accession>
<keyword evidence="5" id="KW-0862">Zinc</keyword>
<dbReference type="GO" id="GO:0030091">
    <property type="term" value="P:protein repair"/>
    <property type="evidence" value="ECO:0007669"/>
    <property type="project" value="InterPro"/>
</dbReference>
<dbReference type="InterPro" id="IPR028427">
    <property type="entry name" value="Met_Sox_Rdtase_MsrB"/>
</dbReference>
<dbReference type="PANTHER" id="PTHR10173">
    <property type="entry name" value="METHIONINE SULFOXIDE REDUCTASE"/>
    <property type="match status" value="1"/>
</dbReference>
<evidence type="ECO:0000256" key="6">
    <source>
        <dbReference type="ARBA" id="ARBA00023002"/>
    </source>
</evidence>
<keyword evidence="6" id="KW-0560">Oxidoreductase</keyword>
<evidence type="ECO:0000256" key="4">
    <source>
        <dbReference type="ARBA" id="ARBA00022723"/>
    </source>
</evidence>
<name>A0A1G2TWS7_9BACT</name>
<dbReference type="GO" id="GO:0033743">
    <property type="term" value="F:peptide-methionine (R)-S-oxide reductase activity"/>
    <property type="evidence" value="ECO:0007669"/>
    <property type="project" value="UniProtKB-EC"/>
</dbReference>
<dbReference type="STRING" id="1802758.A3A96_04290"/>
<evidence type="ECO:0000259" key="8">
    <source>
        <dbReference type="PROSITE" id="PS51790"/>
    </source>
</evidence>
<dbReference type="Pfam" id="PF01641">
    <property type="entry name" value="SelR"/>
    <property type="match status" value="1"/>
</dbReference>
<dbReference type="EMBL" id="MHWB01000010">
    <property type="protein sequence ID" value="OHB01751.1"/>
    <property type="molecule type" value="Genomic_DNA"/>
</dbReference>
<dbReference type="AlphaFoldDB" id="A0A1G2TWS7"/>
<evidence type="ECO:0000256" key="2">
    <source>
        <dbReference type="ARBA" id="ARBA00007174"/>
    </source>
</evidence>
<keyword evidence="4" id="KW-0479">Metal-binding</keyword>
<comment type="cofactor">
    <cofactor evidence="1">
        <name>Zn(2+)</name>
        <dbReference type="ChEBI" id="CHEBI:29105"/>
    </cofactor>
</comment>
<gene>
    <name evidence="9" type="ORF">A3A96_04290</name>
</gene>
<dbReference type="NCBIfam" id="TIGR00357">
    <property type="entry name" value="peptide-methionine (R)-S-oxide reductase MsrB"/>
    <property type="match status" value="1"/>
</dbReference>
<dbReference type="GO" id="GO:0046872">
    <property type="term" value="F:metal ion binding"/>
    <property type="evidence" value="ECO:0007669"/>
    <property type="project" value="UniProtKB-KW"/>
</dbReference>
<evidence type="ECO:0000313" key="9">
    <source>
        <dbReference type="EMBL" id="OHB01751.1"/>
    </source>
</evidence>
<dbReference type="EC" id="1.8.4.12" evidence="3"/>
<evidence type="ECO:0000256" key="3">
    <source>
        <dbReference type="ARBA" id="ARBA00012499"/>
    </source>
</evidence>
<reference evidence="9 10" key="1">
    <citation type="journal article" date="2016" name="Nat. Commun.">
        <title>Thousands of microbial genomes shed light on interconnected biogeochemical processes in an aquifer system.</title>
        <authorList>
            <person name="Anantharaman K."/>
            <person name="Brown C.T."/>
            <person name="Hug L.A."/>
            <person name="Sharon I."/>
            <person name="Castelle C.J."/>
            <person name="Probst A.J."/>
            <person name="Thomas B.C."/>
            <person name="Singh A."/>
            <person name="Wilkins M.J."/>
            <person name="Karaoz U."/>
            <person name="Brodie E.L."/>
            <person name="Williams K.H."/>
            <person name="Hubbard S.S."/>
            <person name="Banfield J.F."/>
        </authorList>
    </citation>
    <scope>NUCLEOTIDE SEQUENCE [LARGE SCALE GENOMIC DNA]</scope>
</reference>
<dbReference type="FunFam" id="2.170.150.20:FF:000001">
    <property type="entry name" value="Peptide methionine sulfoxide reductase MsrB"/>
    <property type="match status" value="1"/>
</dbReference>
<evidence type="ECO:0000256" key="5">
    <source>
        <dbReference type="ARBA" id="ARBA00022833"/>
    </source>
</evidence>
<dbReference type="PANTHER" id="PTHR10173:SF52">
    <property type="entry name" value="METHIONINE-R-SULFOXIDE REDUCTASE B1"/>
    <property type="match status" value="1"/>
</dbReference>
<protein>
    <recommendedName>
        <fullName evidence="3">peptide-methionine (R)-S-oxide reductase</fullName>
        <ecNumber evidence="3">1.8.4.12</ecNumber>
    </recommendedName>
</protein>
<dbReference type="SUPFAM" id="SSF51316">
    <property type="entry name" value="Mss4-like"/>
    <property type="match status" value="1"/>
</dbReference>
<dbReference type="Gene3D" id="2.170.150.20">
    <property type="entry name" value="Peptide methionine sulfoxide reductase"/>
    <property type="match status" value="1"/>
</dbReference>
<dbReference type="Proteomes" id="UP000177707">
    <property type="component" value="Unassembled WGS sequence"/>
</dbReference>
<comment type="caution">
    <text evidence="9">The sequence shown here is derived from an EMBL/GenBank/DDBJ whole genome shotgun (WGS) entry which is preliminary data.</text>
</comment>
<dbReference type="InterPro" id="IPR011057">
    <property type="entry name" value="Mss4-like_sf"/>
</dbReference>
<sequence>MNDNIPKNEEEFKRKLTREQYEVLRQKGTEPAFSGKLIRPDKDGFYKCAACSNPLFKAEAKFDSGTGWPSFDEALPGAVKNIEDTSHGMKRVEAVCSVCNSHLGHVFDDGPTKTGKRYCMNSVCFEDLNAK</sequence>
<feature type="domain" description="MsrB" evidence="8">
    <location>
        <begin position="9"/>
        <end position="130"/>
    </location>
</feature>
<evidence type="ECO:0000256" key="7">
    <source>
        <dbReference type="ARBA" id="ARBA00048488"/>
    </source>
</evidence>
<dbReference type="PROSITE" id="PS51790">
    <property type="entry name" value="MSRB"/>
    <property type="match status" value="1"/>
</dbReference>
<evidence type="ECO:0000256" key="1">
    <source>
        <dbReference type="ARBA" id="ARBA00001947"/>
    </source>
</evidence>
<dbReference type="GO" id="GO:0006979">
    <property type="term" value="P:response to oxidative stress"/>
    <property type="evidence" value="ECO:0007669"/>
    <property type="project" value="InterPro"/>
</dbReference>
<comment type="similarity">
    <text evidence="2">Belongs to the MsrB Met sulfoxide reductase family.</text>
</comment>
<proteinExistence type="inferred from homology"/>
<evidence type="ECO:0000313" key="10">
    <source>
        <dbReference type="Proteomes" id="UP000177707"/>
    </source>
</evidence>
<organism evidence="9 10">
    <name type="scientific">Candidatus Zambryskibacteria bacterium RIFCSPLOWO2_01_FULL_39_39</name>
    <dbReference type="NCBI Taxonomy" id="1802758"/>
    <lineage>
        <taxon>Bacteria</taxon>
        <taxon>Candidatus Zambryskiibacteriota</taxon>
    </lineage>
</organism>
<dbReference type="GO" id="GO:0005737">
    <property type="term" value="C:cytoplasm"/>
    <property type="evidence" value="ECO:0007669"/>
    <property type="project" value="TreeGrafter"/>
</dbReference>